<evidence type="ECO:0000313" key="1">
    <source>
        <dbReference type="EMBL" id="MET1755577.1"/>
    </source>
</evidence>
<protein>
    <recommendedName>
        <fullName evidence="3">Lipoprotein</fullName>
    </recommendedName>
</protein>
<dbReference type="RefSeq" id="WP_353984025.1">
    <property type="nucleotide sequence ID" value="NZ_JBEWLY010000013.1"/>
</dbReference>
<name>A0ABV2D144_9SPHN</name>
<evidence type="ECO:0008006" key="3">
    <source>
        <dbReference type="Google" id="ProtNLM"/>
    </source>
</evidence>
<gene>
    <name evidence="1" type="ORF">ABVV53_08920</name>
</gene>
<keyword evidence="2" id="KW-1185">Reference proteome</keyword>
<dbReference type="Proteomes" id="UP001548713">
    <property type="component" value="Unassembled WGS sequence"/>
</dbReference>
<comment type="caution">
    <text evidence="1">The sequence shown here is derived from an EMBL/GenBank/DDBJ whole genome shotgun (WGS) entry which is preliminary data.</text>
</comment>
<dbReference type="EMBL" id="JBEWLY010000013">
    <property type="protein sequence ID" value="MET1755577.1"/>
    <property type="molecule type" value="Genomic_DNA"/>
</dbReference>
<accession>A0ABV2D144</accession>
<dbReference type="PROSITE" id="PS51257">
    <property type="entry name" value="PROKAR_LIPOPROTEIN"/>
    <property type="match status" value="1"/>
</dbReference>
<evidence type="ECO:0000313" key="2">
    <source>
        <dbReference type="Proteomes" id="UP001548713"/>
    </source>
</evidence>
<proteinExistence type="predicted"/>
<sequence length="118" mass="12707">MRLPSILFACTLLAGCGGDGGPTVIDGSSQEAYESSLREAKKDIGPAQRIKLEAAIREHQARMFAKADSRQEYQKLVREGMNGLTAPGIVAQFDKDVDRVQGKAADAIFDAKRALGKL</sequence>
<reference evidence="1 2" key="1">
    <citation type="submission" date="2024-07" db="EMBL/GenBank/DDBJ databases">
        <title>Novosphingobium kalidii RD2P27.</title>
        <authorList>
            <person name="Sun J.-Q."/>
        </authorList>
    </citation>
    <scope>NUCLEOTIDE SEQUENCE [LARGE SCALE GENOMIC DNA]</scope>
    <source>
        <strain evidence="1 2">RD2P27</strain>
    </source>
</reference>
<organism evidence="1 2">
    <name type="scientific">Novosphingobium kalidii</name>
    <dbReference type="NCBI Taxonomy" id="3230299"/>
    <lineage>
        <taxon>Bacteria</taxon>
        <taxon>Pseudomonadati</taxon>
        <taxon>Pseudomonadota</taxon>
        <taxon>Alphaproteobacteria</taxon>
        <taxon>Sphingomonadales</taxon>
        <taxon>Sphingomonadaceae</taxon>
        <taxon>Novosphingobium</taxon>
    </lineage>
</organism>